<name>A0A1E4SFM1_9ASCO</name>
<dbReference type="Pfam" id="PF05193">
    <property type="entry name" value="Peptidase_M16_C"/>
    <property type="match status" value="1"/>
</dbReference>
<evidence type="ECO:0008006" key="6">
    <source>
        <dbReference type="Google" id="ProtNLM"/>
    </source>
</evidence>
<dbReference type="Gene3D" id="3.30.830.10">
    <property type="entry name" value="Metalloenzyme, LuxS/M16 peptidase-like"/>
    <property type="match status" value="4"/>
</dbReference>
<reference evidence="5" key="1">
    <citation type="submission" date="2016-05" db="EMBL/GenBank/DDBJ databases">
        <title>Comparative genomics of biotechnologically important yeasts.</title>
        <authorList>
            <consortium name="DOE Joint Genome Institute"/>
            <person name="Riley R."/>
            <person name="Haridas S."/>
            <person name="Wolfe K.H."/>
            <person name="Lopes M.R."/>
            <person name="Hittinger C.T."/>
            <person name="Goker M."/>
            <person name="Salamov A."/>
            <person name="Wisecaver J."/>
            <person name="Long T.M."/>
            <person name="Aerts A.L."/>
            <person name="Barry K."/>
            <person name="Choi C."/>
            <person name="Clum A."/>
            <person name="Coughlan A.Y."/>
            <person name="Deshpande S."/>
            <person name="Douglass A.P."/>
            <person name="Hanson S.J."/>
            <person name="Klenk H.-P."/>
            <person name="Labutti K."/>
            <person name="Lapidus A."/>
            <person name="Lindquist E."/>
            <person name="Lipzen A."/>
            <person name="Meier-Kolthoff J.P."/>
            <person name="Ohm R.A."/>
            <person name="Otillar R.P."/>
            <person name="Pangilinan J."/>
            <person name="Peng Y."/>
            <person name="Rokas A."/>
            <person name="Rosa C.A."/>
            <person name="Scheuner C."/>
            <person name="Sibirny A.A."/>
            <person name="Slot J.C."/>
            <person name="Stielow J.B."/>
            <person name="Sun H."/>
            <person name="Kurtzman C.P."/>
            <person name="Blackwell M."/>
            <person name="Grigoriev I.V."/>
            <person name="Jeffries T.W."/>
        </authorList>
    </citation>
    <scope>NUCLEOTIDE SEQUENCE [LARGE SCALE GENOMIC DNA]</scope>
    <source>
        <strain evidence="5">NRRL Y-17324</strain>
    </source>
</reference>
<proteinExistence type="predicted"/>
<dbReference type="FunFam" id="3.30.830.10:FF:000015">
    <property type="entry name" value="Putative zinc metalloprotease"/>
    <property type="match status" value="1"/>
</dbReference>
<dbReference type="RefSeq" id="XP_020063435.1">
    <property type="nucleotide sequence ID" value="XM_020207773.1"/>
</dbReference>
<dbReference type="InterPro" id="IPR011249">
    <property type="entry name" value="Metalloenz_LuxS/M16"/>
</dbReference>
<dbReference type="AlphaFoldDB" id="A0A1E4SFM1"/>
<accession>A0A1E4SFM1</accession>
<dbReference type="Pfam" id="PF00675">
    <property type="entry name" value="Peptidase_M16"/>
    <property type="match status" value="1"/>
</dbReference>
<dbReference type="FunFam" id="3.30.830.10:FF:000031">
    <property type="entry name" value="Putative zinc metalloprotease"/>
    <property type="match status" value="1"/>
</dbReference>
<dbReference type="InterPro" id="IPR007863">
    <property type="entry name" value="Peptidase_M16_C"/>
</dbReference>
<dbReference type="OrthoDB" id="4953at2759"/>
<dbReference type="GeneID" id="30981910"/>
<dbReference type="STRING" id="984487.A0A1E4SFM1"/>
<feature type="region of interest" description="Disordered" evidence="1">
    <location>
        <begin position="1024"/>
        <end position="1059"/>
    </location>
</feature>
<dbReference type="SUPFAM" id="SSF63411">
    <property type="entry name" value="LuxS/MPP-like metallohydrolase"/>
    <property type="match status" value="4"/>
</dbReference>
<evidence type="ECO:0000259" key="2">
    <source>
        <dbReference type="Pfam" id="PF00675"/>
    </source>
</evidence>
<dbReference type="GO" id="GO:0046872">
    <property type="term" value="F:metal ion binding"/>
    <property type="evidence" value="ECO:0007669"/>
    <property type="project" value="InterPro"/>
</dbReference>
<dbReference type="EMBL" id="KV453913">
    <property type="protein sequence ID" value="ODV78313.1"/>
    <property type="molecule type" value="Genomic_DNA"/>
</dbReference>
<evidence type="ECO:0000313" key="5">
    <source>
        <dbReference type="Proteomes" id="UP000094285"/>
    </source>
</evidence>
<evidence type="ECO:0000256" key="1">
    <source>
        <dbReference type="SAM" id="MobiDB-lite"/>
    </source>
</evidence>
<organism evidence="4 5">
    <name type="scientific">Suhomyces tanzawaensis NRRL Y-17324</name>
    <dbReference type="NCBI Taxonomy" id="984487"/>
    <lineage>
        <taxon>Eukaryota</taxon>
        <taxon>Fungi</taxon>
        <taxon>Dikarya</taxon>
        <taxon>Ascomycota</taxon>
        <taxon>Saccharomycotina</taxon>
        <taxon>Pichiomycetes</taxon>
        <taxon>Debaryomycetaceae</taxon>
        <taxon>Suhomyces</taxon>
    </lineage>
</organism>
<protein>
    <recommendedName>
        <fullName evidence="6">Zinc metalloprotease</fullName>
    </recommendedName>
</protein>
<feature type="domain" description="Peptidase M16 C-terminal" evidence="3">
    <location>
        <begin position="195"/>
        <end position="343"/>
    </location>
</feature>
<sequence length="1059" mass="120418">MTVANRPFVKQTSFAVDYAPSHITKWRSQTTGLQITYINQPSPIVEGYFAVATEITNDSGCPHTLEHLIFTGSSNYPYKGLLDTLGNRLYSSTNAWTGVDQTVYTLTTAGWDGFKTLLPIYLDHILHPTLTDEACLTEVYHIDGTGKEKGVVFSEMQGIETDAWSIMYLEMQRLLYAASSGYSSETGGLMAELRKLTNDQIVQFHKDMYRPDNLCVIITGSINEDELLDIMTQFDHQLPALPTTPNKRPFMDSPEDLPLLASVVKEVPFPDTEEVMGKLLMSWIGPDASGCLVNVALDMVGSFLTESPISLFNKHLVEIESPYATEIDYGTDDYRRTTLNFTVHDIPVEHLSKVDVLIKDLIVSQTDPKSLDLDYMRHVIKQQRLKFISSAEKSPMVFSNVAISEFLYGKPDGSDLMTWSKGLSEYDELLEWSAEQWCSLIKEYFVENHSVSLLGKPSIKLNDQIKKTTKQISKDIKAKYGKEGLAELGKQLDLAQEKNDTPIPEKLLTEFEKPDPSKIQFINTKSYTIELSQKLYNPKYTKYIRDDALYDTIAKDSEVYGQELPLFIHFEDFKSEFTTINLVLSSTAIDPDLLRYMSIIEEIFSLSIELPNGDYIPYEKVISNIEEDLLETRLDNGYENEFLELISVKVKFESHKYPKAIEWLQNVLRFSKFEEARTQVIIEKIINSIPDKKRLGELMMYSLQYRTMFESSSLRKAQDSMYTEEFYKDLLVKINDGKFDMIKKDLEKLTKQLFTLENLKVFVVGGISSLQNPITSWKTFIETFNSPDAHSPIPFDKLPRSLEFKSEIGNKCLNEAYLIASPAEESTHLISVTPMPTSYLEDDIFRIALTTEFLNAVEGPFWRGVRGTGLAYGTQIKRNLETGLLTFQIYRGSDGIQAWTVAKSIVDDYADGKLKIDQLSVENSVAAIVNAVANQIDTNYNAASSAISDYLFKRRGPDYTEYFIKRLNELKADDILYTLNKYFKALFSSESSVIFTSLPPVKVEETSQFFKSQGYQTHVEEITLEEGEYGSEDDSEFDSEFESETESESGEETEDSDEE</sequence>
<dbReference type="PANTHER" id="PTHR43016:SF16">
    <property type="entry name" value="METALLOPROTEASE, PUTATIVE (AFU_ORTHOLOGUE AFUA_4G07610)-RELATED"/>
    <property type="match status" value="1"/>
</dbReference>
<evidence type="ECO:0000259" key="3">
    <source>
        <dbReference type="Pfam" id="PF05193"/>
    </source>
</evidence>
<dbReference type="PANTHER" id="PTHR43016">
    <property type="entry name" value="PRESEQUENCE PROTEASE"/>
    <property type="match status" value="1"/>
</dbReference>
<dbReference type="Proteomes" id="UP000094285">
    <property type="component" value="Unassembled WGS sequence"/>
</dbReference>
<gene>
    <name evidence="4" type="ORF">CANTADRAFT_26464</name>
</gene>
<feature type="domain" description="Peptidase M16 N-terminal" evidence="2">
    <location>
        <begin position="54"/>
        <end position="137"/>
    </location>
</feature>
<keyword evidence="5" id="KW-1185">Reference proteome</keyword>
<dbReference type="InterPro" id="IPR011765">
    <property type="entry name" value="Pept_M16_N"/>
</dbReference>
<evidence type="ECO:0000313" key="4">
    <source>
        <dbReference type="EMBL" id="ODV78313.1"/>
    </source>
</evidence>